<keyword evidence="1" id="KW-0802">TPR repeat</keyword>
<feature type="region of interest" description="Disordered" evidence="2">
    <location>
        <begin position="515"/>
        <end position="630"/>
    </location>
</feature>
<organism evidence="5 6">
    <name type="scientific">Brenthis ino</name>
    <name type="common">lesser marbled fritillary</name>
    <dbReference type="NCBI Taxonomy" id="405034"/>
    <lineage>
        <taxon>Eukaryota</taxon>
        <taxon>Metazoa</taxon>
        <taxon>Ecdysozoa</taxon>
        <taxon>Arthropoda</taxon>
        <taxon>Hexapoda</taxon>
        <taxon>Insecta</taxon>
        <taxon>Pterygota</taxon>
        <taxon>Neoptera</taxon>
        <taxon>Endopterygota</taxon>
        <taxon>Lepidoptera</taxon>
        <taxon>Glossata</taxon>
        <taxon>Ditrysia</taxon>
        <taxon>Papilionoidea</taxon>
        <taxon>Nymphalidae</taxon>
        <taxon>Heliconiinae</taxon>
        <taxon>Argynnini</taxon>
        <taxon>Brenthis</taxon>
    </lineage>
</organism>
<feature type="compositionally biased region" description="Basic residues" evidence="2">
    <location>
        <begin position="1046"/>
        <end position="1067"/>
    </location>
</feature>
<feature type="region of interest" description="Disordered" evidence="2">
    <location>
        <begin position="801"/>
        <end position="1225"/>
    </location>
</feature>
<feature type="repeat" description="TPR" evidence="1">
    <location>
        <begin position="393"/>
        <end position="426"/>
    </location>
</feature>
<feature type="domain" description="S1 motif" evidence="4">
    <location>
        <begin position="179"/>
        <end position="261"/>
    </location>
</feature>
<reference evidence="5" key="1">
    <citation type="submission" date="2021-12" db="EMBL/GenBank/DDBJ databases">
        <authorList>
            <person name="Martin H S."/>
        </authorList>
    </citation>
    <scope>NUCLEOTIDE SEQUENCE</scope>
</reference>
<feature type="region of interest" description="Disordered" evidence="2">
    <location>
        <begin position="667"/>
        <end position="775"/>
    </location>
</feature>
<feature type="compositionally biased region" description="Basic residues" evidence="2">
    <location>
        <begin position="521"/>
        <end position="536"/>
    </location>
</feature>
<evidence type="ECO:0000259" key="4">
    <source>
        <dbReference type="PROSITE" id="PS50126"/>
    </source>
</evidence>
<dbReference type="PROSITE" id="PS50126">
    <property type="entry name" value="S1"/>
    <property type="match status" value="1"/>
</dbReference>
<feature type="compositionally biased region" description="Basic residues" evidence="2">
    <location>
        <begin position="989"/>
        <end position="1010"/>
    </location>
</feature>
<feature type="chain" id="PRO_5035425317" description="S1 motif domain-containing protein" evidence="3">
    <location>
        <begin position="20"/>
        <end position="1225"/>
    </location>
</feature>
<feature type="compositionally biased region" description="Basic and acidic residues" evidence="2">
    <location>
        <begin position="1139"/>
        <end position="1148"/>
    </location>
</feature>
<dbReference type="InterPro" id="IPR003029">
    <property type="entry name" value="S1_domain"/>
</dbReference>
<sequence>MISCLTIFRQLLFTTIAVTKSLNARTKAAKNEWVWVEGCNKSAVNTPVMEPVLDASLVAQSINYHGQQLQKAWEGERGEEDLAKIGVGPLDFAVYQSRHKHLTFQDRGKRLNLHQFIAKEANALFDASLLEETPSSSSLGADATTPEDNLYALMPPFETFLNVDKSARLRHFFDNVKTGELIIGAVINRTASGMMLKVLCTAAPTPRYVADINVKAFLPVANIIPAVDKKNVSRNYLMNDTVCCEVIEVIPDTDKMVCGMKGVTRGPDDPPPKPPLGLLSTDDFPLLQGNRKTMEMKGESYEAILEKSPGFNNPNCVQYLSELLGISNMYCTNFSTLRGGFSTSEYADELRQAQASKWAFRSVAQGIEHFKAGRHSEAFQCLNKALSIDPRNVEGLVARGALYANSGTFKKAIEDFETSLKLNPNHANARKYLGETLVALGRSYEDENKIPEAQKAYEDCLAIIPFHEEAQNSLDFLRSKTSATKPLIEPDELLLPGLTGAKSFEMQETLKQLLNLTEKKEKKKKKKRGKGKKKRSSSSSSSSSDSSSSSSSSESSSSSSDSSESEGPNRKKKRRSQSNNKRQRSLSPLSKRMAMLGDADSASRTHNSQFNHPYGYQPPPPPVEEPANMPVKSQADIDYELKVRKFLEMTKEDSDYEDKVRNFLEETAQYKRNRKMQELGQQTQPGADHDKKKKKKKDKKKKKESKRKRKEQEREEKRKAKLARMSNNSEYNLRDLDNIGDKKLRDAIRKELKGKSKRDLSSEGEYERKHSEKSRILDEMHGLEELESKLSAYHVMVEKEVLGKRDRSSVSPIDQAPPPPLEKPKWKMSMNAVKDPVKKKDTPAQKGYKERYAFEDSSDDSQDHTKPSPSSGDKNVSVRRAMAMKEPPPLPSAPPPKPGREPDPPGTEPTHHQPHTSHAPPVRKGNIVLDKFGSFRLAKEGETPVSVGDGRPEQFVTRIKPPTPSGRRPRSPPSPRRHSSNSSDEDRRSGKRSRSRSIPRKYRARSRSRSRSGSSGSGSLASRRRRSASPRSRSRSDASRSCYSRSRSRSRSVSRERMRRMGRRGNWRGRGGFERGTYYRPRFHTYNGGGNRGRGRGGDFRRDDGRRFQPEWRDNRSRGGRPFRPRRGGGGRGRPFRGGFRDFRDRRMPRYSRSRSPDRTRRSRSYSPERRDKDRDSYSRDSHRSEGEYEEERYVDRKEYDGKWADGNEPERNHTEEKPEEPPKE</sequence>
<evidence type="ECO:0000256" key="3">
    <source>
        <dbReference type="SAM" id="SignalP"/>
    </source>
</evidence>
<keyword evidence="3" id="KW-0732">Signal</keyword>
<feature type="repeat" description="TPR" evidence="1">
    <location>
        <begin position="434"/>
        <end position="467"/>
    </location>
</feature>
<feature type="non-terminal residue" evidence="5">
    <location>
        <position position="1225"/>
    </location>
</feature>
<dbReference type="Pfam" id="PF13181">
    <property type="entry name" value="TPR_8"/>
    <property type="match status" value="2"/>
</dbReference>
<feature type="compositionally biased region" description="Pro residues" evidence="2">
    <location>
        <begin position="886"/>
        <end position="897"/>
    </location>
</feature>
<dbReference type="EMBL" id="OV170226">
    <property type="protein sequence ID" value="CAH0726466.1"/>
    <property type="molecule type" value="Genomic_DNA"/>
</dbReference>
<dbReference type="AlphaFoldDB" id="A0A8J9YHQ6"/>
<evidence type="ECO:0000313" key="6">
    <source>
        <dbReference type="Proteomes" id="UP000838878"/>
    </source>
</evidence>
<feature type="repeat" description="TPR" evidence="1">
    <location>
        <begin position="359"/>
        <end position="392"/>
    </location>
</feature>
<protein>
    <recommendedName>
        <fullName evidence="4">S1 motif domain-containing protein</fullName>
    </recommendedName>
</protein>
<proteinExistence type="predicted"/>
<name>A0A8J9YHQ6_9NEOP</name>
<dbReference type="PANTHER" id="PTHR23184">
    <property type="entry name" value="TETRATRICOPEPTIDE REPEAT PROTEIN 14"/>
    <property type="match status" value="1"/>
</dbReference>
<dbReference type="SMART" id="SM00028">
    <property type="entry name" value="TPR"/>
    <property type="match status" value="3"/>
</dbReference>
<dbReference type="OrthoDB" id="1914839at2759"/>
<evidence type="ECO:0000313" key="5">
    <source>
        <dbReference type="EMBL" id="CAH0726466.1"/>
    </source>
</evidence>
<gene>
    <name evidence="5" type="ORF">BINO364_LOCUS11920</name>
</gene>
<keyword evidence="6" id="KW-1185">Reference proteome</keyword>
<feature type="compositionally biased region" description="Basic residues" evidence="2">
    <location>
        <begin position="1118"/>
        <end position="1129"/>
    </location>
</feature>
<dbReference type="PANTHER" id="PTHR23184:SF9">
    <property type="entry name" value="TETRATRICOPEPTIDE REPEAT PROTEIN 14"/>
    <property type="match status" value="1"/>
</dbReference>
<feature type="compositionally biased region" description="Basic and acidic residues" evidence="2">
    <location>
        <begin position="1096"/>
        <end position="1117"/>
    </location>
</feature>
<feature type="compositionally biased region" description="Basic and acidic residues" evidence="2">
    <location>
        <begin position="732"/>
        <end position="775"/>
    </location>
</feature>
<dbReference type="PROSITE" id="PS50005">
    <property type="entry name" value="TPR"/>
    <property type="match status" value="3"/>
</dbReference>
<dbReference type="Proteomes" id="UP000838878">
    <property type="component" value="Chromosome 6"/>
</dbReference>
<accession>A0A8J9YHQ6</accession>
<feature type="compositionally biased region" description="Low complexity" evidence="2">
    <location>
        <begin position="1011"/>
        <end position="1021"/>
    </location>
</feature>
<feature type="compositionally biased region" description="Basic residues" evidence="2">
    <location>
        <begin position="691"/>
        <end position="709"/>
    </location>
</feature>
<feature type="compositionally biased region" description="Basic residues" evidence="2">
    <location>
        <begin position="570"/>
        <end position="584"/>
    </location>
</feature>
<feature type="compositionally biased region" description="Polar residues" evidence="2">
    <location>
        <begin position="602"/>
        <end position="611"/>
    </location>
</feature>
<dbReference type="InterPro" id="IPR011990">
    <property type="entry name" value="TPR-like_helical_dom_sf"/>
</dbReference>
<feature type="compositionally biased region" description="Basic residues" evidence="2">
    <location>
        <begin position="967"/>
        <end position="979"/>
    </location>
</feature>
<dbReference type="InterPro" id="IPR039190">
    <property type="entry name" value="TTC14"/>
</dbReference>
<feature type="signal peptide" evidence="3">
    <location>
        <begin position="1"/>
        <end position="19"/>
    </location>
</feature>
<feature type="compositionally biased region" description="Basic and acidic residues" evidence="2">
    <location>
        <begin position="1167"/>
        <end position="1225"/>
    </location>
</feature>
<evidence type="ECO:0000256" key="1">
    <source>
        <dbReference type="PROSITE-ProRule" id="PRU00339"/>
    </source>
</evidence>
<dbReference type="Gene3D" id="1.25.40.10">
    <property type="entry name" value="Tetratricopeptide repeat domain"/>
    <property type="match status" value="1"/>
</dbReference>
<feature type="compositionally biased region" description="Basic and acidic residues" evidence="2">
    <location>
        <begin position="835"/>
        <end position="854"/>
    </location>
</feature>
<evidence type="ECO:0000256" key="2">
    <source>
        <dbReference type="SAM" id="MobiDB-lite"/>
    </source>
</evidence>
<feature type="compositionally biased region" description="Low complexity" evidence="2">
    <location>
        <begin position="537"/>
        <end position="566"/>
    </location>
</feature>
<dbReference type="GO" id="GO:0003676">
    <property type="term" value="F:nucleic acid binding"/>
    <property type="evidence" value="ECO:0007669"/>
    <property type="project" value="InterPro"/>
</dbReference>
<dbReference type="SUPFAM" id="SSF48452">
    <property type="entry name" value="TPR-like"/>
    <property type="match status" value="1"/>
</dbReference>
<dbReference type="InterPro" id="IPR019734">
    <property type="entry name" value="TPR_rpt"/>
</dbReference>
<dbReference type="PROSITE" id="PS50293">
    <property type="entry name" value="TPR_REGION"/>
    <property type="match status" value="1"/>
</dbReference>